<sequence>MRYAGPCLIMHLSGPSTPCIIVLEFSNFSATDTRDVRLAWVSLGLATMFFSLASPRKQTTSLPILPWLLFCGLVSWIPCALAASVNRTIDDTFGDPATGLNPTFGPSGWRANNFCKFVPIHMKCGDWAPNDSFTFKHTYHFTYSASTYLSLQFTGTAIYVYTLLINSTEHGLGNEAAFGGAGFTAQVDGGRTEVGQIDPTEVTILPAYNVLLYSKIGLENTTHNLTIRPVESELLFFDYAVYTFEEPDSAPSSSSSSGPTLVSVSTSFSPSSPSAASSSFPAIAAVKKKKLAGPIAGGVIGGLILLGALGLLLYCVGRRRRKTVNPGLTGITDEKRLAPWPANPIPRNFTPRRRFHIRGLCARNLVPTVSG</sequence>
<feature type="transmembrane region" description="Helical" evidence="1">
    <location>
        <begin position="295"/>
        <end position="316"/>
    </location>
</feature>
<protein>
    <recommendedName>
        <fullName evidence="4">Mid2 domain-containing protein</fullName>
    </recommendedName>
</protein>
<dbReference type="AlphaFoldDB" id="A0A8H6YZ00"/>
<evidence type="ECO:0000313" key="2">
    <source>
        <dbReference type="EMBL" id="KAF7369098.1"/>
    </source>
</evidence>
<proteinExistence type="predicted"/>
<feature type="transmembrane region" description="Helical" evidence="1">
    <location>
        <begin position="36"/>
        <end position="53"/>
    </location>
</feature>
<name>A0A8H6YZ00_9AGAR</name>
<feature type="transmembrane region" description="Helical" evidence="1">
    <location>
        <begin position="65"/>
        <end position="85"/>
    </location>
</feature>
<comment type="caution">
    <text evidence="2">The sequence shown here is derived from an EMBL/GenBank/DDBJ whole genome shotgun (WGS) entry which is preliminary data.</text>
</comment>
<reference evidence="2" key="1">
    <citation type="submission" date="2020-05" db="EMBL/GenBank/DDBJ databases">
        <title>Mycena genomes resolve the evolution of fungal bioluminescence.</title>
        <authorList>
            <person name="Tsai I.J."/>
        </authorList>
    </citation>
    <scope>NUCLEOTIDE SEQUENCE</scope>
    <source>
        <strain evidence="2">CCC161011</strain>
    </source>
</reference>
<dbReference type="Proteomes" id="UP000620124">
    <property type="component" value="Unassembled WGS sequence"/>
</dbReference>
<evidence type="ECO:0000313" key="3">
    <source>
        <dbReference type="Proteomes" id="UP000620124"/>
    </source>
</evidence>
<dbReference type="OrthoDB" id="2758521at2759"/>
<keyword evidence="1" id="KW-0812">Transmembrane</keyword>
<gene>
    <name evidence="2" type="ORF">MVEN_00237000</name>
</gene>
<dbReference type="Gene3D" id="2.60.120.260">
    <property type="entry name" value="Galactose-binding domain-like"/>
    <property type="match status" value="1"/>
</dbReference>
<evidence type="ECO:0000256" key="1">
    <source>
        <dbReference type="SAM" id="Phobius"/>
    </source>
</evidence>
<keyword evidence="1" id="KW-0472">Membrane</keyword>
<keyword evidence="1" id="KW-1133">Transmembrane helix</keyword>
<keyword evidence="3" id="KW-1185">Reference proteome</keyword>
<dbReference type="EMBL" id="JACAZI010000002">
    <property type="protein sequence ID" value="KAF7369098.1"/>
    <property type="molecule type" value="Genomic_DNA"/>
</dbReference>
<organism evidence="2 3">
    <name type="scientific">Mycena venus</name>
    <dbReference type="NCBI Taxonomy" id="2733690"/>
    <lineage>
        <taxon>Eukaryota</taxon>
        <taxon>Fungi</taxon>
        <taxon>Dikarya</taxon>
        <taxon>Basidiomycota</taxon>
        <taxon>Agaricomycotina</taxon>
        <taxon>Agaricomycetes</taxon>
        <taxon>Agaricomycetidae</taxon>
        <taxon>Agaricales</taxon>
        <taxon>Marasmiineae</taxon>
        <taxon>Mycenaceae</taxon>
        <taxon>Mycena</taxon>
    </lineage>
</organism>
<evidence type="ECO:0008006" key="4">
    <source>
        <dbReference type="Google" id="ProtNLM"/>
    </source>
</evidence>
<accession>A0A8H6YZ00</accession>